<reference evidence="1 2" key="1">
    <citation type="submission" date="2019-02" db="EMBL/GenBank/DDBJ databases">
        <title>The Batch Genome Submission of Acinetobacter spp. strains.</title>
        <authorList>
            <person name="Qin J."/>
            <person name="Hu Y."/>
            <person name="Ye H."/>
            <person name="Wei L."/>
            <person name="Feng Y."/>
            <person name="Zong Z."/>
        </authorList>
    </citation>
    <scope>NUCLEOTIDE SEQUENCE [LARGE SCALE GENOMIC DNA]</scope>
    <source>
        <strain evidence="1 2">WCHABo060081</strain>
    </source>
</reference>
<organism evidence="1 2">
    <name type="scientific">Acinetobacter bouvetii</name>
    <dbReference type="NCBI Taxonomy" id="202951"/>
    <lineage>
        <taxon>Bacteria</taxon>
        <taxon>Pseudomonadati</taxon>
        <taxon>Pseudomonadota</taxon>
        <taxon>Gammaproteobacteria</taxon>
        <taxon>Moraxellales</taxon>
        <taxon>Moraxellaceae</taxon>
        <taxon>Acinetobacter</taxon>
    </lineage>
</organism>
<name>A0A4V2DP30_9GAMM</name>
<evidence type="ECO:0000313" key="2">
    <source>
        <dbReference type="Proteomes" id="UP000293483"/>
    </source>
</evidence>
<dbReference type="RefSeq" id="WP_130147450.1">
    <property type="nucleotide sequence ID" value="NZ_SGSU01000017.1"/>
</dbReference>
<dbReference type="EMBL" id="SGSU01000017">
    <property type="protein sequence ID" value="RZG65209.1"/>
    <property type="molecule type" value="Genomic_DNA"/>
</dbReference>
<protein>
    <submittedName>
        <fullName evidence="1">Uncharacterized protein</fullName>
    </submittedName>
</protein>
<proteinExistence type="predicted"/>
<evidence type="ECO:0000313" key="1">
    <source>
        <dbReference type="EMBL" id="RZG65209.1"/>
    </source>
</evidence>
<accession>A0A4V2DP30</accession>
<sequence length="127" mass="14330">MNNLMNSGFSEHGEAFSIATLIYARLRRITGRLIDVMYVVESRVYAQCVVNLALAANDADLLRHAMRLDALIERENSMNPLLENIDQPNYAAVQQAKAPEDLSQPREATDEEIYKAQVSHHYIGALR</sequence>
<comment type="caution">
    <text evidence="1">The sequence shown here is derived from an EMBL/GenBank/DDBJ whole genome shotgun (WGS) entry which is preliminary data.</text>
</comment>
<dbReference type="AlphaFoldDB" id="A0A4V2DP30"/>
<dbReference type="Proteomes" id="UP000293483">
    <property type="component" value="Unassembled WGS sequence"/>
</dbReference>
<gene>
    <name evidence="1" type="ORF">EXE25_14395</name>
</gene>